<evidence type="ECO:0000256" key="3">
    <source>
        <dbReference type="ARBA" id="ARBA00022942"/>
    </source>
</evidence>
<dbReference type="InterPro" id="IPR002015">
    <property type="entry name" value="Proteasome/cyclosome_rpt"/>
</dbReference>
<feature type="region of interest" description="Disordered" evidence="5">
    <location>
        <begin position="1040"/>
        <end position="1097"/>
    </location>
</feature>
<keyword evidence="3 4" id="KW-0647">Proteasome</keyword>
<comment type="caution">
    <text evidence="8">The sequence shown here is derived from an EMBL/GenBank/DDBJ whole genome shotgun (WGS) entry which is preliminary data.</text>
</comment>
<feature type="compositionally biased region" description="Basic and acidic residues" evidence="5">
    <location>
        <begin position="1148"/>
        <end position="1166"/>
    </location>
</feature>
<feature type="domain" description="26S proteasome non-ATPase regulatory subunit 1/RPN2 N-terminal" evidence="7">
    <location>
        <begin position="106"/>
        <end position="373"/>
    </location>
</feature>
<dbReference type="Pfam" id="PF01851">
    <property type="entry name" value="PC_rep"/>
    <property type="match status" value="3"/>
</dbReference>
<organism evidence="8 9">
    <name type="scientific">Durusdinium trenchii</name>
    <dbReference type="NCBI Taxonomy" id="1381693"/>
    <lineage>
        <taxon>Eukaryota</taxon>
        <taxon>Sar</taxon>
        <taxon>Alveolata</taxon>
        <taxon>Dinophyceae</taxon>
        <taxon>Suessiales</taxon>
        <taxon>Symbiodiniaceae</taxon>
        <taxon>Durusdinium</taxon>
    </lineage>
</organism>
<feature type="region of interest" description="Disordered" evidence="5">
    <location>
        <begin position="380"/>
        <end position="441"/>
    </location>
</feature>
<feature type="region of interest" description="Disordered" evidence="5">
    <location>
        <begin position="972"/>
        <end position="995"/>
    </location>
</feature>
<dbReference type="InterPro" id="IPR040623">
    <property type="entry name" value="RPN2_C"/>
</dbReference>
<feature type="domain" description="26S proteasome regulatory subunit RPN2 C-terminal" evidence="6">
    <location>
        <begin position="1049"/>
        <end position="1146"/>
    </location>
</feature>
<dbReference type="InterPro" id="IPR016642">
    <property type="entry name" value="26S_Psome_Rpn2"/>
</dbReference>
<dbReference type="Pfam" id="PF18004">
    <property type="entry name" value="RPN2_C"/>
    <property type="match status" value="2"/>
</dbReference>
<dbReference type="GO" id="GO:0000502">
    <property type="term" value="C:proteasome complex"/>
    <property type="evidence" value="ECO:0007669"/>
    <property type="project" value="UniProtKB-KW"/>
</dbReference>
<keyword evidence="9" id="KW-1185">Reference proteome</keyword>
<evidence type="ECO:0000259" key="6">
    <source>
        <dbReference type="Pfam" id="PF18004"/>
    </source>
</evidence>
<dbReference type="SUPFAM" id="SSF48371">
    <property type="entry name" value="ARM repeat"/>
    <property type="match status" value="1"/>
</dbReference>
<keyword evidence="2" id="KW-0677">Repeat</keyword>
<dbReference type="InterPro" id="IPR016024">
    <property type="entry name" value="ARM-type_fold"/>
</dbReference>
<evidence type="ECO:0000256" key="1">
    <source>
        <dbReference type="ARBA" id="ARBA00006308"/>
    </source>
</evidence>
<evidence type="ECO:0000256" key="5">
    <source>
        <dbReference type="SAM" id="MobiDB-lite"/>
    </source>
</evidence>
<dbReference type="Proteomes" id="UP001642464">
    <property type="component" value="Unassembled WGS sequence"/>
</dbReference>
<dbReference type="PIRSF" id="PIRSF015947">
    <property type="entry name" value="26S_Psome_Rpn2"/>
    <property type="match status" value="1"/>
</dbReference>
<reference evidence="8 9" key="1">
    <citation type="submission" date="2024-02" db="EMBL/GenBank/DDBJ databases">
        <authorList>
            <person name="Chen Y."/>
            <person name="Shah S."/>
            <person name="Dougan E. K."/>
            <person name="Thang M."/>
            <person name="Chan C."/>
        </authorList>
    </citation>
    <scope>NUCLEOTIDE SEQUENCE [LARGE SCALE GENOMIC DNA]</scope>
</reference>
<sequence length="1175" mass="128107">MLALVLSQQVAIPGIADLQAESRVRARNARGQLRDEPPPYSVLTVPFSSFHANIYVSVKAGLDGRTCFLPALSHAVGTLISLIYSKVAFALDSMAAVALSPPIAITSVSGVLSLLEEQENQLQCAALQRLNEVVDQFWHEIADYLNEIETLYEDPAFSGREMAALVASKVFYHLEEYDDALRLALGAGQLFDLSQRTEYVEKIVAVAIDEYVKLRAENFELEMKKKDPVPIDSRLEDVVNRMFLRCLEDKAFKQGLGMALETRRIDKVTEFVMKSENLSEMLEYAQLSAMTLLTSKAFRERVLQALVEIHTSVKDVNLSALAQCYFILGEPEEVAKILKELLAKPDKDGRLLACQIGFDIVDNESQHFCNALLSSPLLKIKEPPPPPPAPVEAAEAAAAPAEGAPAADASAEPAPAAPAAPAAEAPAEPVPEEGPEMTDQEKEDLTLIRKILSGRSSIDLQMEFLYRNNRSDLLLLDTIKNSIDTKNSITHSGTVMAHGLMQCGTTSDVFLRKNLEWLAKASNWAKFSATASLGVIHKGHIKESRSILSTYLPQQGGTRSSPYSEGGALYGMGLIHANHYDQETKAYLLEQLHNAQATEVLQHGACLGLGLLCMATADERIYDELTQTLYTDTAVAGEAAAYAIGLVMVGSASQKAIDELRAYAHDTQHEKIIRACALALAMMMFRKEEEAEPLIQEMLLDKDAILRYGGCFAIALAYVGTSQNAAIRKLLHISVSDVSDDVRRAAVMALGFVMCNVPEQLPGVVKLLAESYNPHVRYAAAMALGIACAGTALLEAHNLLQPLMSDPSDFVRQGAIIAMGLLYMQTSPGKTERVKEFRDKLQKVIGDKHEDVMTRFGAILAHGIMDAGGRNSCASLFSKSGVLRRGAAIGFCLFTQMWYWFPLIHMFSLTLTPTALIGITDKLKIPKNFSVKSGARPSIFAYPEPLQPPKKEETAKAATAVLSTAAKAKQLKEKKEKEANELKKASSSADVDMDDKASIGGSVAEGAASSVRGADIVSVAATPGTTVVGSAATESVAASDLGSEMMEVDEQAVATEKVKEPKIEENKAEAAPEQKEEKKEEKKEEPEPTEEILSNPCRVLKGQVQYISFPKEIDGQPVRYTPLLESRKQGFLLLRDLRPEEPEDLVLENEKKEETEEKKEEGEKAPDPPATTADE</sequence>
<evidence type="ECO:0000256" key="2">
    <source>
        <dbReference type="ARBA" id="ARBA00022737"/>
    </source>
</evidence>
<evidence type="ECO:0000313" key="9">
    <source>
        <dbReference type="Proteomes" id="UP001642464"/>
    </source>
</evidence>
<evidence type="ECO:0000256" key="4">
    <source>
        <dbReference type="PIRNR" id="PIRNR015947"/>
    </source>
</evidence>
<comment type="similarity">
    <text evidence="1 4">Belongs to the proteasome subunit S1 family.</text>
</comment>
<dbReference type="EMBL" id="CAXAMM010041018">
    <property type="protein sequence ID" value="CAK9096864.1"/>
    <property type="molecule type" value="Genomic_DNA"/>
</dbReference>
<proteinExistence type="inferred from homology"/>
<dbReference type="Pfam" id="PF21505">
    <property type="entry name" value="RPN2_N"/>
    <property type="match status" value="1"/>
</dbReference>
<protein>
    <submittedName>
        <fullName evidence="8">26S proteasome non-ATPase regulatory subunit 1 homolog A (26S proteasome regulatory subunit RPN2a) (AtRPN2a) (26S proteasome regulatory subunit S1 homolog A)</fullName>
    </submittedName>
</protein>
<dbReference type="InterPro" id="IPR011989">
    <property type="entry name" value="ARM-like"/>
</dbReference>
<dbReference type="PANTHER" id="PTHR10943">
    <property type="entry name" value="26S PROTEASOME NON-ATPASE REGULATORY SUBUNIT"/>
    <property type="match status" value="1"/>
</dbReference>
<evidence type="ECO:0000313" key="8">
    <source>
        <dbReference type="EMBL" id="CAK9096864.1"/>
    </source>
</evidence>
<feature type="compositionally biased region" description="Basic and acidic residues" evidence="5">
    <location>
        <begin position="1056"/>
        <end position="1086"/>
    </location>
</feature>
<feature type="region of interest" description="Disordered" evidence="5">
    <location>
        <begin position="1135"/>
        <end position="1175"/>
    </location>
</feature>
<dbReference type="InterPro" id="IPR048570">
    <property type="entry name" value="PSMD1_RPN2_N"/>
</dbReference>
<gene>
    <name evidence="8" type="ORF">SCF082_LOCUS45455</name>
</gene>
<evidence type="ECO:0000259" key="7">
    <source>
        <dbReference type="Pfam" id="PF21505"/>
    </source>
</evidence>
<name>A0ABP0R9F6_9DINO</name>
<dbReference type="PANTHER" id="PTHR10943:SF2">
    <property type="entry name" value="26S PROTEASOME NON-ATPASE REGULATORY SUBUNIT 1"/>
    <property type="match status" value="1"/>
</dbReference>
<feature type="compositionally biased region" description="Low complexity" evidence="5">
    <location>
        <begin position="391"/>
        <end position="427"/>
    </location>
</feature>
<accession>A0ABP0R9F6</accession>
<feature type="compositionally biased region" description="Basic and acidic residues" evidence="5">
    <location>
        <begin position="972"/>
        <end position="984"/>
    </location>
</feature>
<feature type="domain" description="26S proteasome regulatory subunit RPN2 C-terminal" evidence="6">
    <location>
        <begin position="914"/>
        <end position="997"/>
    </location>
</feature>
<dbReference type="Pfam" id="PF13646">
    <property type="entry name" value="HEAT_2"/>
    <property type="match status" value="1"/>
</dbReference>
<dbReference type="Gene3D" id="1.25.10.10">
    <property type="entry name" value="Leucine-rich Repeat Variant"/>
    <property type="match status" value="1"/>
</dbReference>